<evidence type="ECO:0000313" key="1">
    <source>
        <dbReference type="EMBL" id="APG04976.1"/>
    </source>
</evidence>
<reference evidence="2" key="1">
    <citation type="submission" date="2016-09" db="EMBL/GenBank/DDBJ databases">
        <authorList>
            <person name="Lysoe E."/>
        </authorList>
    </citation>
    <scope>NUCLEOTIDE SEQUENCE [LARGE SCALE GENOMIC DNA]</scope>
    <source>
        <strain evidence="2">LJ96T</strain>
    </source>
</reference>
<accession>A0A1L3EV85</accession>
<dbReference type="AlphaFoldDB" id="A0A1L3EV85"/>
<proteinExistence type="predicted"/>
<name>A0A1L3EV85_9GAMM</name>
<organism evidence="1 2">
    <name type="scientific">Luteibacter rhizovicinus DSM 16549</name>
    <dbReference type="NCBI Taxonomy" id="1440763"/>
    <lineage>
        <taxon>Bacteria</taxon>
        <taxon>Pseudomonadati</taxon>
        <taxon>Pseudomonadota</taxon>
        <taxon>Gammaproteobacteria</taxon>
        <taxon>Lysobacterales</taxon>
        <taxon>Rhodanobacteraceae</taxon>
        <taxon>Luteibacter</taxon>
    </lineage>
</organism>
<dbReference type="OrthoDB" id="673682at2"/>
<sequence>MAATPDQLHGLLAYCMDFAHTMLKDSGEFFPFGATLSPDGDVAAVGGWDGDERPKSQEMYQLMAGAFLAAVGEGRVIGVALAADVNVPDRYNSPVKDALRVQLEAPGFARFIYVPYELLAPSLTVAEPTWVMHEPFAVEIKPIFFPPTED</sequence>
<protein>
    <submittedName>
        <fullName evidence="1">Uncharacterized protein</fullName>
    </submittedName>
</protein>
<keyword evidence="2" id="KW-1185">Reference proteome</keyword>
<gene>
    <name evidence="1" type="ORF">BJI69_14455</name>
</gene>
<dbReference type="RefSeq" id="WP_071924983.1">
    <property type="nucleotide sequence ID" value="NZ_CP017480.1"/>
</dbReference>
<evidence type="ECO:0000313" key="2">
    <source>
        <dbReference type="Proteomes" id="UP000182987"/>
    </source>
</evidence>
<dbReference type="EMBL" id="CP017480">
    <property type="protein sequence ID" value="APG04976.1"/>
    <property type="molecule type" value="Genomic_DNA"/>
</dbReference>
<dbReference type="KEGG" id="lrz:BJI69_14455"/>
<dbReference type="Proteomes" id="UP000182987">
    <property type="component" value="Chromosome"/>
</dbReference>